<dbReference type="KEGG" id="psac:PSM36_1448"/>
<proteinExistence type="predicted"/>
<name>A0A1R3SZD8_9BACT</name>
<evidence type="ECO:0000313" key="1">
    <source>
        <dbReference type="EMBL" id="SCD20270.1"/>
    </source>
</evidence>
<organism evidence="1 2">
    <name type="scientific">Proteiniphilum saccharofermentans</name>
    <dbReference type="NCBI Taxonomy" id="1642647"/>
    <lineage>
        <taxon>Bacteria</taxon>
        <taxon>Pseudomonadati</taxon>
        <taxon>Bacteroidota</taxon>
        <taxon>Bacteroidia</taxon>
        <taxon>Bacteroidales</taxon>
        <taxon>Dysgonomonadaceae</taxon>
        <taxon>Proteiniphilum</taxon>
    </lineage>
</organism>
<reference evidence="1 2" key="1">
    <citation type="submission" date="2016-08" db="EMBL/GenBank/DDBJ databases">
        <authorList>
            <person name="Seilhamer J.J."/>
        </authorList>
    </citation>
    <scope>NUCLEOTIDE SEQUENCE [LARGE SCALE GENOMIC DNA]</scope>
    <source>
        <strain evidence="1">M3/6</strain>
    </source>
</reference>
<dbReference type="PROSITE" id="PS51257">
    <property type="entry name" value="PROKAR_LIPOPROTEIN"/>
    <property type="match status" value="1"/>
</dbReference>
<accession>A0A1R3SZD8</accession>
<dbReference type="AlphaFoldDB" id="A0A1R3SZD8"/>
<dbReference type="RefSeq" id="WP_154670979.1">
    <property type="nucleotide sequence ID" value="NZ_LT605205.1"/>
</dbReference>
<dbReference type="Proteomes" id="UP000187464">
    <property type="component" value="Chromosome I"/>
</dbReference>
<dbReference type="EMBL" id="LT605205">
    <property type="protein sequence ID" value="SCD20270.1"/>
    <property type="molecule type" value="Genomic_DNA"/>
</dbReference>
<evidence type="ECO:0000313" key="2">
    <source>
        <dbReference type="Proteomes" id="UP000187464"/>
    </source>
</evidence>
<protein>
    <submittedName>
        <fullName evidence="1">Uncharacterized protein</fullName>
    </submittedName>
</protein>
<keyword evidence="2" id="KW-1185">Reference proteome</keyword>
<dbReference type="STRING" id="1642647.PSM36_1448"/>
<gene>
    <name evidence="1" type="ORF">PSM36_1448</name>
</gene>
<sequence length="55" mass="6028">MDRARKNKTEPPFTGKIILFLIVIAVLSCKERDAPVIGKEDAKTDAILSEAVDSL</sequence>